<feature type="compositionally biased region" description="Low complexity" evidence="3">
    <location>
        <begin position="471"/>
        <end position="486"/>
    </location>
</feature>
<dbReference type="Gene3D" id="1.10.1170.10">
    <property type="entry name" value="Inhibitor Of Apoptosis Protein (2mihbC-IAP-1), Chain A"/>
    <property type="match status" value="2"/>
</dbReference>
<dbReference type="SMART" id="SM00238">
    <property type="entry name" value="BIR"/>
    <property type="match status" value="2"/>
</dbReference>
<feature type="compositionally biased region" description="Low complexity" evidence="3">
    <location>
        <begin position="606"/>
        <end position="616"/>
    </location>
</feature>
<feature type="compositionally biased region" description="Low complexity" evidence="3">
    <location>
        <begin position="584"/>
        <end position="598"/>
    </location>
</feature>
<keyword evidence="5" id="KW-1185">Reference proteome</keyword>
<dbReference type="InterPro" id="IPR051190">
    <property type="entry name" value="Baculoviral_IAP"/>
</dbReference>
<dbReference type="PANTHER" id="PTHR46771">
    <property type="entry name" value="DETERIN"/>
    <property type="match status" value="1"/>
</dbReference>
<feature type="compositionally biased region" description="Acidic residues" evidence="3">
    <location>
        <begin position="454"/>
        <end position="470"/>
    </location>
</feature>
<organism evidence="4 5">
    <name type="scientific">Cryomyces minteri</name>
    <dbReference type="NCBI Taxonomy" id="331657"/>
    <lineage>
        <taxon>Eukaryota</taxon>
        <taxon>Fungi</taxon>
        <taxon>Dikarya</taxon>
        <taxon>Ascomycota</taxon>
        <taxon>Pezizomycotina</taxon>
        <taxon>Dothideomycetes</taxon>
        <taxon>Dothideomycetes incertae sedis</taxon>
        <taxon>Cryomyces</taxon>
    </lineage>
</organism>
<feature type="compositionally biased region" description="Polar residues" evidence="3">
    <location>
        <begin position="227"/>
        <end position="237"/>
    </location>
</feature>
<feature type="compositionally biased region" description="Basic residues" evidence="3">
    <location>
        <begin position="210"/>
        <end position="222"/>
    </location>
</feature>
<keyword evidence="1" id="KW-0479">Metal-binding</keyword>
<feature type="compositionally biased region" description="Basic residues" evidence="3">
    <location>
        <begin position="22"/>
        <end position="35"/>
    </location>
</feature>
<dbReference type="Pfam" id="PF00653">
    <property type="entry name" value="BIR"/>
    <property type="match status" value="2"/>
</dbReference>
<name>A0A4U0XSL4_9PEZI</name>
<dbReference type="STRING" id="331657.A0A4U0XSL4"/>
<accession>A0A4U0XSL4</accession>
<feature type="region of interest" description="Disordered" evidence="3">
    <location>
        <begin position="268"/>
        <end position="664"/>
    </location>
</feature>
<evidence type="ECO:0000256" key="1">
    <source>
        <dbReference type="ARBA" id="ARBA00022723"/>
    </source>
</evidence>
<protein>
    <recommendedName>
        <fullName evidence="6">BIR-domain-containing protein</fullName>
    </recommendedName>
</protein>
<keyword evidence="2" id="KW-0862">Zinc</keyword>
<evidence type="ECO:0000256" key="2">
    <source>
        <dbReference type="ARBA" id="ARBA00022833"/>
    </source>
</evidence>
<dbReference type="CDD" id="cd00022">
    <property type="entry name" value="BIR"/>
    <property type="match status" value="2"/>
</dbReference>
<proteinExistence type="predicted"/>
<dbReference type="GO" id="GO:0046872">
    <property type="term" value="F:metal ion binding"/>
    <property type="evidence" value="ECO:0007669"/>
    <property type="project" value="UniProtKB-KW"/>
</dbReference>
<dbReference type="Proteomes" id="UP000308768">
    <property type="component" value="Unassembled WGS sequence"/>
</dbReference>
<dbReference type="OrthoDB" id="2196114at2759"/>
<evidence type="ECO:0000256" key="3">
    <source>
        <dbReference type="SAM" id="MobiDB-lite"/>
    </source>
</evidence>
<reference evidence="4 5" key="1">
    <citation type="submission" date="2017-03" db="EMBL/GenBank/DDBJ databases">
        <title>Genomes of endolithic fungi from Antarctica.</title>
        <authorList>
            <person name="Coleine C."/>
            <person name="Masonjones S."/>
            <person name="Stajich J.E."/>
        </authorList>
    </citation>
    <scope>NUCLEOTIDE SEQUENCE [LARGE SCALE GENOMIC DNA]</scope>
    <source>
        <strain evidence="4 5">CCFEE 5187</strain>
    </source>
</reference>
<evidence type="ECO:0000313" key="5">
    <source>
        <dbReference type="Proteomes" id="UP000308768"/>
    </source>
</evidence>
<gene>
    <name evidence="4" type="ORF">B0A49_01149</name>
</gene>
<comment type="caution">
    <text evidence="4">The sequence shown here is derived from an EMBL/GenBank/DDBJ whole genome shotgun (WGS) entry which is preliminary data.</text>
</comment>
<dbReference type="PANTHER" id="PTHR46771:SF5">
    <property type="entry name" value="DETERIN"/>
    <property type="match status" value="1"/>
</dbReference>
<feature type="compositionally biased region" description="Polar residues" evidence="3">
    <location>
        <begin position="375"/>
        <end position="385"/>
    </location>
</feature>
<feature type="compositionally biased region" description="Polar residues" evidence="3">
    <location>
        <begin position="643"/>
        <end position="664"/>
    </location>
</feature>
<feature type="compositionally biased region" description="Low complexity" evidence="3">
    <location>
        <begin position="529"/>
        <end position="539"/>
    </location>
</feature>
<dbReference type="SUPFAM" id="SSF57924">
    <property type="entry name" value="Inhibitor of apoptosis (IAP) repeat"/>
    <property type="match status" value="2"/>
</dbReference>
<feature type="compositionally biased region" description="Pro residues" evidence="3">
    <location>
        <begin position="513"/>
        <end position="528"/>
    </location>
</feature>
<feature type="compositionally biased region" description="Basic and acidic residues" evidence="3">
    <location>
        <begin position="411"/>
        <end position="420"/>
    </location>
</feature>
<dbReference type="InterPro" id="IPR001370">
    <property type="entry name" value="BIR_rpt"/>
</dbReference>
<dbReference type="PROSITE" id="PS50143">
    <property type="entry name" value="BIR_REPEAT_2"/>
    <property type="match status" value="2"/>
</dbReference>
<evidence type="ECO:0008006" key="6">
    <source>
        <dbReference type="Google" id="ProtNLM"/>
    </source>
</evidence>
<feature type="compositionally biased region" description="Pro residues" evidence="3">
    <location>
        <begin position="574"/>
        <end position="583"/>
    </location>
</feature>
<evidence type="ECO:0000313" key="4">
    <source>
        <dbReference type="EMBL" id="TKA80732.1"/>
    </source>
</evidence>
<dbReference type="AlphaFoldDB" id="A0A4U0XSL4"/>
<dbReference type="EMBL" id="NAJN01000048">
    <property type="protein sequence ID" value="TKA80732.1"/>
    <property type="molecule type" value="Genomic_DNA"/>
</dbReference>
<feature type="region of interest" description="Disordered" evidence="3">
    <location>
        <begin position="210"/>
        <end position="237"/>
    </location>
</feature>
<feature type="region of interest" description="Disordered" evidence="3">
    <location>
        <begin position="22"/>
        <end position="43"/>
    </location>
</feature>
<sequence>MAPPEGVHTFIGRLATFEAPHHLTKRRASSTKKKTPTTVTWPHERPAPEELAQAGFFYKPTSNSPDNVMCFLCERSLDGWEPADDPISEHLQHSPECGWAINMGIKQRNVKLDRAEEDPMGDAMVEARKATFQASWPHEAKRGWKCKTQKMVEAGWFYDPSPEMDDGVTCSYCSLSLDGWEPKDDPLEEHRRRSPDCYFFSPVEEHMAAKKTARGKKVRGSRVSKASRLSNQSTFSTFSEAPSLMSIGDAATAEEDDSVLTTATAATTTSMAGKGKRKTSKQRVASKGTKRITKKQSAAPEQEPSGADDTIPHSLRESALIVLSSPSPPKSEGKSRAKRATRRNTNQVDESHLQDTSLIELAPRITRARNARGQPRTSEAASQLQLEEEIVVVAPPPQDDMIVMPKRGAKRTSDGLRKVQDTSTLTAEEAPAPPKARIVSGKSKRGKKTKVEEAAPELEPQLEPELEQDTEPLASEPAQPETTASSAPPPPPKPAFESRKGKKSSKQAIASPDPIPSEPQPPPSPSPARPTSSSPTPAADEFEPSPTPQKPRHIPATTIEPILSPRRAPALAPSHPPTPPPKSTPSRPSRRSNSPQSSDAENMPPSARAAQASASATRVLSPSKLPAASAPVAEQGTRIPLASTPSARSLPAATSPSGLPTTHPWTAADLESIFLPAPASPSKPPARASLAETLELVHRGLTTAEKEMSLEDWVRWQAARGEERLRAECERLVGVFEREGLRALRAVEGVEVV</sequence>